<sequence length="229" mass="23985">MKGNIPDDESGGTIRVDMILNKRGECAGTLGMDGMGEAELVKTGGTLYMKYDAEFLRSQSEGEPKESVDATVALLAGKWTKMSAEGPDAEDFAGFCDLGEVFDGARGGNADATRGRPPRSTAHPRSRWTRRTAPTTTRCTSPPRASRTCCGSTTPPPPSRGPLLQRLRQAGPGAKARRRRPGPRRAGLTLPAAHHGNGPDGPAGNPGPLSRRTAPASSAGRPSSPASRT</sequence>
<evidence type="ECO:0000256" key="1">
    <source>
        <dbReference type="SAM" id="MobiDB-lite"/>
    </source>
</evidence>
<feature type="compositionally biased region" description="Low complexity" evidence="1">
    <location>
        <begin position="131"/>
        <end position="153"/>
    </location>
</feature>
<reference evidence="2" key="1">
    <citation type="submission" date="2024-06" db="EMBL/GenBank/DDBJ databases">
        <authorList>
            <consortium name="consrtm"/>
            <person name="Uemura M."/>
            <person name="Terahara T."/>
        </authorList>
    </citation>
    <scope>NUCLEOTIDE SEQUENCE</scope>
    <source>
        <strain evidence="2">KM77-8</strain>
    </source>
</reference>
<dbReference type="AlphaFoldDB" id="A0AAT9HZ26"/>
<protein>
    <submittedName>
        <fullName evidence="2">Uncharacterized protein</fullName>
    </submittedName>
</protein>
<gene>
    <name evidence="2" type="ORF">SHKM778_85910</name>
</gene>
<feature type="region of interest" description="Disordered" evidence="1">
    <location>
        <begin position="106"/>
        <end position="229"/>
    </location>
</feature>
<reference evidence="2" key="2">
    <citation type="submission" date="2024-07" db="EMBL/GenBank/DDBJ databases">
        <title>Streptomyces haneummycinica sp. nov., a new antibiotic-producing actinobacterium isolated from marine sediment.</title>
        <authorList>
            <person name="Uemura M."/>
            <person name="Hamada M."/>
            <person name="Hirano S."/>
            <person name="Kobayashi K."/>
            <person name="Ohshiro T."/>
            <person name="Kobayashi T."/>
            <person name="Terahara T."/>
        </authorList>
    </citation>
    <scope>NUCLEOTIDE SEQUENCE</scope>
    <source>
        <strain evidence="2">KM77-8</strain>
    </source>
</reference>
<feature type="compositionally biased region" description="Low complexity" evidence="1">
    <location>
        <begin position="161"/>
        <end position="174"/>
    </location>
</feature>
<evidence type="ECO:0000313" key="2">
    <source>
        <dbReference type="EMBL" id="BFO22203.1"/>
    </source>
</evidence>
<proteinExistence type="predicted"/>
<feature type="compositionally biased region" description="Low complexity" evidence="1">
    <location>
        <begin position="184"/>
        <end position="229"/>
    </location>
</feature>
<organism evidence="2">
    <name type="scientific">Streptomyces haneummycinicus</name>
    <dbReference type="NCBI Taxonomy" id="3074435"/>
    <lineage>
        <taxon>Bacteria</taxon>
        <taxon>Bacillati</taxon>
        <taxon>Actinomycetota</taxon>
        <taxon>Actinomycetes</taxon>
        <taxon>Kitasatosporales</taxon>
        <taxon>Streptomycetaceae</taxon>
        <taxon>Streptomyces</taxon>
    </lineage>
</organism>
<name>A0AAT9HZ26_9ACTN</name>
<dbReference type="EMBL" id="AP035768">
    <property type="protein sequence ID" value="BFO22203.1"/>
    <property type="molecule type" value="Genomic_DNA"/>
</dbReference>
<accession>A0AAT9HZ26</accession>